<proteinExistence type="predicted"/>
<dbReference type="InterPro" id="IPR007219">
    <property type="entry name" value="XnlR_reg_dom"/>
</dbReference>
<protein>
    <recommendedName>
        <fullName evidence="4">Zn(2)-C6 fungal-type domain-containing protein</fullName>
    </recommendedName>
</protein>
<evidence type="ECO:0000313" key="5">
    <source>
        <dbReference type="EMBL" id="KAH7121832.1"/>
    </source>
</evidence>
<evidence type="ECO:0000256" key="2">
    <source>
        <dbReference type="ARBA" id="ARBA00023242"/>
    </source>
</evidence>
<dbReference type="AlphaFoldDB" id="A0A9P9IIW3"/>
<dbReference type="OrthoDB" id="271595at2759"/>
<feature type="region of interest" description="Disordered" evidence="3">
    <location>
        <begin position="56"/>
        <end position="103"/>
    </location>
</feature>
<dbReference type="InterPro" id="IPR050797">
    <property type="entry name" value="Carb_Metab_Trans_Reg"/>
</dbReference>
<evidence type="ECO:0000313" key="6">
    <source>
        <dbReference type="Proteomes" id="UP000717696"/>
    </source>
</evidence>
<dbReference type="PROSITE" id="PS00463">
    <property type="entry name" value="ZN2_CY6_FUNGAL_1"/>
    <property type="match status" value="1"/>
</dbReference>
<reference evidence="5" key="1">
    <citation type="journal article" date="2021" name="Nat. Commun.">
        <title>Genetic determinants of endophytism in the Arabidopsis root mycobiome.</title>
        <authorList>
            <person name="Mesny F."/>
            <person name="Miyauchi S."/>
            <person name="Thiergart T."/>
            <person name="Pickel B."/>
            <person name="Atanasova L."/>
            <person name="Karlsson M."/>
            <person name="Huettel B."/>
            <person name="Barry K.W."/>
            <person name="Haridas S."/>
            <person name="Chen C."/>
            <person name="Bauer D."/>
            <person name="Andreopoulos W."/>
            <person name="Pangilinan J."/>
            <person name="LaButti K."/>
            <person name="Riley R."/>
            <person name="Lipzen A."/>
            <person name="Clum A."/>
            <person name="Drula E."/>
            <person name="Henrissat B."/>
            <person name="Kohler A."/>
            <person name="Grigoriev I.V."/>
            <person name="Martin F.M."/>
            <person name="Hacquard S."/>
        </authorList>
    </citation>
    <scope>NUCLEOTIDE SEQUENCE</scope>
    <source>
        <strain evidence="5">MPI-CAGE-AT-0021</strain>
    </source>
</reference>
<gene>
    <name evidence="5" type="ORF">B0J13DRAFT_158963</name>
</gene>
<feature type="domain" description="Zn(2)-C6 fungal-type" evidence="4">
    <location>
        <begin position="12"/>
        <end position="41"/>
    </location>
</feature>
<dbReference type="Proteomes" id="UP000717696">
    <property type="component" value="Unassembled WGS sequence"/>
</dbReference>
<dbReference type="InterPro" id="IPR036864">
    <property type="entry name" value="Zn2-C6_fun-type_DNA-bd_sf"/>
</dbReference>
<dbReference type="SUPFAM" id="SSF57701">
    <property type="entry name" value="Zn2/Cys6 DNA-binding domain"/>
    <property type="match status" value="1"/>
</dbReference>
<dbReference type="InterPro" id="IPR001138">
    <property type="entry name" value="Zn2Cys6_DnaBD"/>
</dbReference>
<dbReference type="PANTHER" id="PTHR31668">
    <property type="entry name" value="GLUCOSE TRANSPORT TRANSCRIPTION REGULATOR RGT1-RELATED-RELATED"/>
    <property type="match status" value="1"/>
</dbReference>
<name>A0A9P9IIW3_9HYPO</name>
<keyword evidence="1" id="KW-0479">Metal-binding</keyword>
<evidence type="ECO:0000256" key="3">
    <source>
        <dbReference type="SAM" id="MobiDB-lite"/>
    </source>
</evidence>
<dbReference type="PROSITE" id="PS50048">
    <property type="entry name" value="ZN2_CY6_FUNGAL_2"/>
    <property type="match status" value="1"/>
</dbReference>
<comment type="caution">
    <text evidence="5">The sequence shown here is derived from an EMBL/GenBank/DDBJ whole genome shotgun (WGS) entry which is preliminary data.</text>
</comment>
<dbReference type="CDD" id="cd12148">
    <property type="entry name" value="fungal_TF_MHR"/>
    <property type="match status" value="1"/>
</dbReference>
<dbReference type="Pfam" id="PF00172">
    <property type="entry name" value="Zn_clus"/>
    <property type="match status" value="1"/>
</dbReference>
<dbReference type="GO" id="GO:0008270">
    <property type="term" value="F:zinc ion binding"/>
    <property type="evidence" value="ECO:0007669"/>
    <property type="project" value="InterPro"/>
</dbReference>
<organism evidence="5 6">
    <name type="scientific">Dactylonectria estremocensis</name>
    <dbReference type="NCBI Taxonomy" id="1079267"/>
    <lineage>
        <taxon>Eukaryota</taxon>
        <taxon>Fungi</taxon>
        <taxon>Dikarya</taxon>
        <taxon>Ascomycota</taxon>
        <taxon>Pezizomycotina</taxon>
        <taxon>Sordariomycetes</taxon>
        <taxon>Hypocreomycetidae</taxon>
        <taxon>Hypocreales</taxon>
        <taxon>Nectriaceae</taxon>
        <taxon>Dactylonectria</taxon>
    </lineage>
</organism>
<feature type="compositionally biased region" description="Basic and acidic residues" evidence="3">
    <location>
        <begin position="68"/>
        <end position="79"/>
    </location>
</feature>
<dbReference type="PANTHER" id="PTHR31668:SF30">
    <property type="entry name" value="ZN(II)2CYS6 TRANSCRIPTION FACTOR (EUROFUNG)"/>
    <property type="match status" value="1"/>
</dbReference>
<dbReference type="Pfam" id="PF04082">
    <property type="entry name" value="Fungal_trans"/>
    <property type="match status" value="1"/>
</dbReference>
<dbReference type="Gene3D" id="4.10.240.10">
    <property type="entry name" value="Zn(2)-C6 fungal-type DNA-binding domain"/>
    <property type="match status" value="1"/>
</dbReference>
<evidence type="ECO:0000256" key="1">
    <source>
        <dbReference type="ARBA" id="ARBA00022723"/>
    </source>
</evidence>
<dbReference type="GO" id="GO:0006351">
    <property type="term" value="P:DNA-templated transcription"/>
    <property type="evidence" value="ECO:0007669"/>
    <property type="project" value="InterPro"/>
</dbReference>
<keyword evidence="6" id="KW-1185">Reference proteome</keyword>
<keyword evidence="2" id="KW-0539">Nucleus</keyword>
<dbReference type="SMART" id="SM00066">
    <property type="entry name" value="GAL4"/>
    <property type="match status" value="1"/>
</dbReference>
<sequence length="648" mass="72047">MMSGTPSKTKTACDQCRFRKLRCDGGFPCGRCSKLEFECSFNTKTSRNRRIEQLREQRSQLPPPSASFHEHEPEHEHDGGQSPMLVDDESDRQESTDLGSKLGDGVACSLPASDDCLSHVSPPLSQSIALQGSHPSLVTESRSVAAIPGSMSFDQHDPEVPPLRDAIASLHAGSPYDAPSHPSTDAVVTGSTLVPREFPVLEHGSFSPSSSRPAACRRCIAFDESEVLPWLNIFFDRLYSTLPIVNHLAVYQDVMNGRQDTDANFATMILSLCALALIQPVFKAEYSSMPTRTALATKMLRSALQARDFDFGENITLEAVVASFFMFAALYGLDRPKAAWLRLREAVEGGQLIGLHQPETYQGLSADEKSQRFRLFLILAVTERGYALQRNHYISFIGQHMEKMNDVYKAISANATRKISNILIHDSRNVTAMQGLLQLMRLFDSVDEDVIPCWNRSCSPPLTSCAKLTVDRAHKVYDAIANAMKFGSRQDGDDADMSSFFTTISPVSGSPTPELNDMQWADCFVLQQWLLIRLWVSCLTHDLLNEDSELTFIRPSFSVVIAENVLQQCQRLDASVLEVHGIGMVERIHDIALGVVMAIQHCRDTDGDPTTHRGHATLQRYFTLLQRLRNGEHSFTLALREAYESTGI</sequence>
<dbReference type="CDD" id="cd00067">
    <property type="entry name" value="GAL4"/>
    <property type="match status" value="1"/>
</dbReference>
<dbReference type="GO" id="GO:0000981">
    <property type="term" value="F:DNA-binding transcription factor activity, RNA polymerase II-specific"/>
    <property type="evidence" value="ECO:0007669"/>
    <property type="project" value="InterPro"/>
</dbReference>
<dbReference type="EMBL" id="JAGMUU010000027">
    <property type="protein sequence ID" value="KAH7121832.1"/>
    <property type="molecule type" value="Genomic_DNA"/>
</dbReference>
<dbReference type="GO" id="GO:0003677">
    <property type="term" value="F:DNA binding"/>
    <property type="evidence" value="ECO:0007669"/>
    <property type="project" value="InterPro"/>
</dbReference>
<accession>A0A9P9IIW3</accession>
<evidence type="ECO:0000259" key="4">
    <source>
        <dbReference type="PROSITE" id="PS50048"/>
    </source>
</evidence>